<keyword evidence="5" id="KW-0596">Phosphopantetheine</keyword>
<evidence type="ECO:0000313" key="11">
    <source>
        <dbReference type="EMBL" id="OHV22556.1"/>
    </source>
</evidence>
<dbReference type="PANTHER" id="PTHR45527">
    <property type="entry name" value="NONRIBOSOMAL PEPTIDE SYNTHETASE"/>
    <property type="match status" value="1"/>
</dbReference>
<dbReference type="SUPFAM" id="SSF47336">
    <property type="entry name" value="ACP-like"/>
    <property type="match status" value="1"/>
</dbReference>
<dbReference type="PANTHER" id="PTHR45527:SF10">
    <property type="entry name" value="PYOCHELIN SYNTHASE PCHF"/>
    <property type="match status" value="1"/>
</dbReference>
<dbReference type="InterPro" id="IPR010071">
    <property type="entry name" value="AA_adenyl_dom"/>
</dbReference>
<accession>A0A1S1PMF3</accession>
<dbReference type="PROSITE" id="PS00455">
    <property type="entry name" value="AMP_BINDING"/>
    <property type="match status" value="1"/>
</dbReference>
<dbReference type="AlphaFoldDB" id="A0A1S1PMF3"/>
<comment type="caution">
    <text evidence="11">The sequence shown here is derived from an EMBL/GenBank/DDBJ whole genome shotgun (WGS) entry which is preliminary data.</text>
</comment>
<dbReference type="InterPro" id="IPR000873">
    <property type="entry name" value="AMP-dep_synth/lig_dom"/>
</dbReference>
<reference evidence="12" key="1">
    <citation type="submission" date="2016-07" db="EMBL/GenBank/DDBJ databases">
        <title>Frankia sp. NRRL B-16219 Genome sequencing.</title>
        <authorList>
            <person name="Ghodhbane-Gtari F."/>
            <person name="Swanson E."/>
            <person name="Gueddou A."/>
            <person name="Louati M."/>
            <person name="Nouioui I."/>
            <person name="Hezbri K."/>
            <person name="Abebe-Akele F."/>
            <person name="Simpson S."/>
            <person name="Morris K."/>
            <person name="Thomas K."/>
            <person name="Gtari M."/>
            <person name="Tisa L.S."/>
        </authorList>
    </citation>
    <scope>NUCLEOTIDE SEQUENCE [LARGE SCALE GENOMIC DNA]</scope>
    <source>
        <strain evidence="12">NRRL B-16219</strain>
    </source>
</reference>
<dbReference type="GO" id="GO:0016874">
    <property type="term" value="F:ligase activity"/>
    <property type="evidence" value="ECO:0007669"/>
    <property type="project" value="UniProtKB-KW"/>
</dbReference>
<dbReference type="InterPro" id="IPR001242">
    <property type="entry name" value="Condensation_dom"/>
</dbReference>
<dbReference type="InterPro" id="IPR057737">
    <property type="entry name" value="Condensation_MtbB-like"/>
</dbReference>
<gene>
    <name evidence="11" type="ORF">BBK14_06450</name>
</gene>
<dbReference type="InterPro" id="IPR006162">
    <property type="entry name" value="Ppantetheine_attach_site"/>
</dbReference>
<evidence type="ECO:0000313" key="12">
    <source>
        <dbReference type="Proteomes" id="UP000179769"/>
    </source>
</evidence>
<comment type="pathway">
    <text evidence="2">Siderophore biosynthesis; mycobactin biosynthesis.</text>
</comment>
<dbReference type="FunFam" id="1.10.1200.10:FF:000016">
    <property type="entry name" value="Non-ribosomal peptide synthase"/>
    <property type="match status" value="1"/>
</dbReference>
<evidence type="ECO:0000259" key="10">
    <source>
        <dbReference type="PROSITE" id="PS50075"/>
    </source>
</evidence>
<dbReference type="PROSITE" id="PS00012">
    <property type="entry name" value="PHOSPHOPANTETHEINE"/>
    <property type="match status" value="1"/>
</dbReference>
<evidence type="ECO:0000256" key="1">
    <source>
        <dbReference type="ARBA" id="ARBA00001957"/>
    </source>
</evidence>
<dbReference type="CDD" id="cd19535">
    <property type="entry name" value="Cyc_NRPS"/>
    <property type="match status" value="1"/>
</dbReference>
<evidence type="ECO:0000256" key="6">
    <source>
        <dbReference type="ARBA" id="ARBA00022553"/>
    </source>
</evidence>
<dbReference type="Pfam" id="PF00501">
    <property type="entry name" value="AMP-binding"/>
    <property type="match status" value="1"/>
</dbReference>
<dbReference type="PROSITE" id="PS50075">
    <property type="entry name" value="CARRIER"/>
    <property type="match status" value="1"/>
</dbReference>
<dbReference type="InterPro" id="IPR020845">
    <property type="entry name" value="AMP-binding_CS"/>
</dbReference>
<dbReference type="InterPro" id="IPR036736">
    <property type="entry name" value="ACP-like_sf"/>
</dbReference>
<name>A0A1S1PMF3_9ACTN</name>
<evidence type="ECO:0000256" key="7">
    <source>
        <dbReference type="ARBA" id="ARBA00022598"/>
    </source>
</evidence>
<dbReference type="Gene3D" id="3.30.300.30">
    <property type="match status" value="1"/>
</dbReference>
<evidence type="ECO:0000256" key="2">
    <source>
        <dbReference type="ARBA" id="ARBA00005102"/>
    </source>
</evidence>
<proteinExistence type="inferred from homology"/>
<dbReference type="FunFam" id="3.30.559.30:FF:000006">
    <property type="entry name" value="Yersiniabactin polyketide/non-ribosomal peptide synthetase"/>
    <property type="match status" value="1"/>
</dbReference>
<organism evidence="11 12">
    <name type="scientific">Parafrankia soli</name>
    <dbReference type="NCBI Taxonomy" id="2599596"/>
    <lineage>
        <taxon>Bacteria</taxon>
        <taxon>Bacillati</taxon>
        <taxon>Actinomycetota</taxon>
        <taxon>Actinomycetes</taxon>
        <taxon>Frankiales</taxon>
        <taxon>Frankiaceae</taxon>
        <taxon>Parafrankia</taxon>
    </lineage>
</organism>
<keyword evidence="12" id="KW-1185">Reference proteome</keyword>
<dbReference type="GO" id="GO:0043041">
    <property type="term" value="P:amino acid activation for nonribosomal peptide biosynthetic process"/>
    <property type="evidence" value="ECO:0007669"/>
    <property type="project" value="TreeGrafter"/>
</dbReference>
<dbReference type="Proteomes" id="UP000179769">
    <property type="component" value="Unassembled WGS sequence"/>
</dbReference>
<dbReference type="InterPro" id="IPR020806">
    <property type="entry name" value="PKS_PP-bd"/>
</dbReference>
<dbReference type="FunFam" id="3.40.50.12780:FF:000012">
    <property type="entry name" value="Non-ribosomal peptide synthetase"/>
    <property type="match status" value="1"/>
</dbReference>
<comment type="similarity">
    <text evidence="3">Belongs to the ATP-dependent AMP-binding enzyme family. MbtB subfamily.</text>
</comment>
<dbReference type="Gene3D" id="3.30.559.30">
    <property type="entry name" value="Nonribosomal peptide synthetase, condensation domain"/>
    <property type="match status" value="1"/>
</dbReference>
<dbReference type="GO" id="GO:0031177">
    <property type="term" value="F:phosphopantetheine binding"/>
    <property type="evidence" value="ECO:0007669"/>
    <property type="project" value="InterPro"/>
</dbReference>
<dbReference type="Pfam" id="PF00550">
    <property type="entry name" value="PP-binding"/>
    <property type="match status" value="1"/>
</dbReference>
<sequence>MHDLRELGQAETQARLAAVRDRMSHQMLDIEHGEVFATALSLLPEGRTRLHLDVDMVAADAVSYRVLLNDLARFYDRPGEAHPPLGYTFREYRAARGPARRAAARAAAEWWQGRLPGLPGAPGLPRLASPDDAGTAGSAGAASTAGATGSTGEPPRVTRRHFVLGPSARQALQRAAHSRGVTPAMAVATAFAEVLAGWSTESRFVLNVPMFDRDQVHADVNQVVGDFTSSVLLEVDLAEPQPFATRVRQVQARLHADAAHADYSGVEVLRDLTRRTGEQVLAPVVFTSALGLGELFGPGVRQHFGDPVWIISQGPQVLLDAQVTELDGGLLVNWDVRDGEFAPGVVDAMFGAFERLVRGLADTAGTWDTAVDGLVPEPARAIRAAANDTAGPVPTRLLHEGFFENAVLAPDAPALLWDTAGGPGSLAYGELRRRALGLAGALAAHGVRRGDLVGVSLPKGPSQVVAVLGVLAAGATYVPVGIEQPAARVERIAAAAGFGVLITESPRDGVPAGVVQLAPDQPAEPAPVPDLAAPGELGGLDRPAYVLFTSGSTGQPKGVEVGHRAAMNTIADLIERLGLGTDDRTLAVSALDFDLSVFDIFAPLSAGGAVVLVDEDSRREASRWAELIRDHRVTVINCVPTVLDLVLSAGVALGDSLRAVLLGGDKVGVDLPGRLAAAVPGCRFLGLGGTTETAIHSTICEVEGTSPLPPQWRSVPYGTPLRNVRLRVVDPLGRDCPDHVAGELWIGGDGVARGYLGDPERTADRFVEHTGTRWYRTGDIARYLPDGTVDFLGRRDDQVKIRGFRVELGEVEAALTALPEVRVGVAVLVRGASGRSAVLGGGVVPATPATGEADGGGAGGGESSGDGAGIAGAVREGLRRALPPHMVPDLVVALDSLPLTANGKIDRRAVTAAVEQAVAGRATDHAPPRTDLERVVHNVWREVLGVAEFGITDEFFALGGDSVLATALVTRLRDELDTTAVTVRSVFGAPTVAALAERIRAADTVPGRAERVAAIALEIAAMSDDEVAAELVDPDTLPADSGGAS</sequence>
<keyword evidence="7" id="KW-0436">Ligase</keyword>
<evidence type="ECO:0000256" key="5">
    <source>
        <dbReference type="ARBA" id="ARBA00022450"/>
    </source>
</evidence>
<protein>
    <recommendedName>
        <fullName evidence="4">Phenyloxazoline synthase MbtB</fullName>
    </recommendedName>
    <alternativeName>
        <fullName evidence="8">Mycobactin synthetase protein B</fullName>
    </alternativeName>
</protein>
<dbReference type="GO" id="GO:0005737">
    <property type="term" value="C:cytoplasm"/>
    <property type="evidence" value="ECO:0007669"/>
    <property type="project" value="TreeGrafter"/>
</dbReference>
<comment type="cofactor">
    <cofactor evidence="1">
        <name>pantetheine 4'-phosphate</name>
        <dbReference type="ChEBI" id="CHEBI:47942"/>
    </cofactor>
</comment>
<dbReference type="EMBL" id="MAXA01000246">
    <property type="protein sequence ID" value="OHV22556.1"/>
    <property type="molecule type" value="Genomic_DNA"/>
</dbReference>
<evidence type="ECO:0000256" key="8">
    <source>
        <dbReference type="ARBA" id="ARBA00033440"/>
    </source>
</evidence>
<dbReference type="InterPro" id="IPR045851">
    <property type="entry name" value="AMP-bd_C_sf"/>
</dbReference>
<dbReference type="Gene3D" id="3.30.559.10">
    <property type="entry name" value="Chloramphenicol acetyltransferase-like domain"/>
    <property type="match status" value="1"/>
</dbReference>
<dbReference type="NCBIfam" id="TIGR01733">
    <property type="entry name" value="AA-adenyl-dom"/>
    <property type="match status" value="1"/>
</dbReference>
<dbReference type="Gene3D" id="3.40.50.12780">
    <property type="entry name" value="N-terminal domain of ligase-like"/>
    <property type="match status" value="1"/>
</dbReference>
<feature type="region of interest" description="Disordered" evidence="9">
    <location>
        <begin position="849"/>
        <end position="869"/>
    </location>
</feature>
<feature type="compositionally biased region" description="Gly residues" evidence="9">
    <location>
        <begin position="853"/>
        <end position="869"/>
    </location>
</feature>
<dbReference type="SUPFAM" id="SSF56801">
    <property type="entry name" value="Acetyl-CoA synthetase-like"/>
    <property type="match status" value="1"/>
</dbReference>
<dbReference type="SMART" id="SM00823">
    <property type="entry name" value="PKS_PP"/>
    <property type="match status" value="1"/>
</dbReference>
<evidence type="ECO:0000256" key="3">
    <source>
        <dbReference type="ARBA" id="ARBA00007380"/>
    </source>
</evidence>
<dbReference type="InterPro" id="IPR042099">
    <property type="entry name" value="ANL_N_sf"/>
</dbReference>
<dbReference type="InterPro" id="IPR023213">
    <property type="entry name" value="CAT-like_dom_sf"/>
</dbReference>
<dbReference type="GO" id="GO:0000036">
    <property type="term" value="F:acyl carrier activity"/>
    <property type="evidence" value="ECO:0007669"/>
    <property type="project" value="TreeGrafter"/>
</dbReference>
<dbReference type="GO" id="GO:0044550">
    <property type="term" value="P:secondary metabolite biosynthetic process"/>
    <property type="evidence" value="ECO:0007669"/>
    <property type="project" value="TreeGrafter"/>
</dbReference>
<evidence type="ECO:0000256" key="4">
    <source>
        <dbReference type="ARBA" id="ARBA00016743"/>
    </source>
</evidence>
<dbReference type="Gene3D" id="1.10.1200.10">
    <property type="entry name" value="ACP-like"/>
    <property type="match status" value="1"/>
</dbReference>
<feature type="region of interest" description="Disordered" evidence="9">
    <location>
        <begin position="121"/>
        <end position="158"/>
    </location>
</feature>
<dbReference type="Pfam" id="PF00668">
    <property type="entry name" value="Condensation"/>
    <property type="match status" value="1"/>
</dbReference>
<dbReference type="SUPFAM" id="SSF52777">
    <property type="entry name" value="CoA-dependent acyltransferases"/>
    <property type="match status" value="2"/>
</dbReference>
<dbReference type="InterPro" id="IPR009081">
    <property type="entry name" value="PP-bd_ACP"/>
</dbReference>
<keyword evidence="6" id="KW-0597">Phosphoprotein</keyword>
<evidence type="ECO:0000256" key="9">
    <source>
        <dbReference type="SAM" id="MobiDB-lite"/>
    </source>
</evidence>
<feature type="domain" description="Carrier" evidence="10">
    <location>
        <begin position="927"/>
        <end position="1003"/>
    </location>
</feature>
<feature type="compositionally biased region" description="Low complexity" evidence="9">
    <location>
        <begin position="121"/>
        <end position="152"/>
    </location>
</feature>